<sequence>MVKSTSIEEYGLTVERLRELRAHLGLSIANLNHYYASNKGHLHIITQIESWELGQAVPTFNQLKILIELKRYKEDSDSHN</sequence>
<comment type="caution">
    <text evidence="1">The sequence shown here is derived from an EMBL/GenBank/DDBJ whole genome shotgun (WGS) entry which is preliminary data.</text>
</comment>
<dbReference type="Proteomes" id="UP000778951">
    <property type="component" value="Unassembled WGS sequence"/>
</dbReference>
<dbReference type="RefSeq" id="WP_167695380.1">
    <property type="nucleotide sequence ID" value="NZ_CP118181.1"/>
</dbReference>
<gene>
    <name evidence="1" type="ORF">HCT48_03540</name>
</gene>
<dbReference type="EMBL" id="JAATLM010000001">
    <property type="protein sequence ID" value="NIZ69286.1"/>
    <property type="molecule type" value="Genomic_DNA"/>
</dbReference>
<evidence type="ECO:0000313" key="2">
    <source>
        <dbReference type="Proteomes" id="UP000778951"/>
    </source>
</evidence>
<proteinExistence type="predicted"/>
<organism evidence="1 2">
    <name type="scientific">Entomospira culicis</name>
    <dbReference type="NCBI Taxonomy" id="2719989"/>
    <lineage>
        <taxon>Bacteria</taxon>
        <taxon>Pseudomonadati</taxon>
        <taxon>Spirochaetota</taxon>
        <taxon>Spirochaetia</taxon>
        <taxon>Spirochaetales</taxon>
        <taxon>Spirochaetaceae</taxon>
        <taxon>Entomospira</taxon>
    </lineage>
</organism>
<protein>
    <submittedName>
        <fullName evidence="1">Uncharacterized protein</fullName>
    </submittedName>
</protein>
<dbReference type="AlphaFoldDB" id="A0A968GGB0"/>
<name>A0A968GGB0_9SPIO</name>
<evidence type="ECO:0000313" key="1">
    <source>
        <dbReference type="EMBL" id="NIZ69286.1"/>
    </source>
</evidence>
<reference evidence="1" key="1">
    <citation type="submission" date="2020-03" db="EMBL/GenBank/DDBJ databases">
        <title>Spirochaetal bacteria isolated from arthropods constitute a novel genus Entomospira genus novum within the order Spirochaetales.</title>
        <authorList>
            <person name="Grana-Miraglia L."/>
            <person name="Sikutova S."/>
            <person name="Fingerle V."/>
            <person name="Sing A."/>
            <person name="Castillo-Ramirez S."/>
            <person name="Margos G."/>
            <person name="Rudolf I."/>
        </authorList>
    </citation>
    <scope>NUCLEOTIDE SEQUENCE</scope>
    <source>
        <strain evidence="1">BR149</strain>
    </source>
</reference>
<accession>A0A968GGB0</accession>
<keyword evidence="2" id="KW-1185">Reference proteome</keyword>